<reference evidence="1 2" key="3">
    <citation type="journal article" date="2015" name="Genome Announc.">
        <title>Draft Genome Sequence of the Archiascomycetous Yeast Saitoella complicata.</title>
        <authorList>
            <person name="Yamauchi K."/>
            <person name="Kondo S."/>
            <person name="Hamamoto M."/>
            <person name="Takahashi Y."/>
            <person name="Ogura Y."/>
            <person name="Hayashi T."/>
            <person name="Nishida H."/>
        </authorList>
    </citation>
    <scope>NUCLEOTIDE SEQUENCE [LARGE SCALE GENOMIC DNA]</scope>
    <source>
        <strain evidence="1 2">NRRL Y-17804</strain>
    </source>
</reference>
<name>A0A0E9NNZ4_SAICN</name>
<reference evidence="1 2" key="2">
    <citation type="journal article" date="2014" name="J. Gen. Appl. Microbiol.">
        <title>The early diverging ascomycetous budding yeast Saitoella complicata has three histone deacetylases belonging to the Clr6, Hos2, and Rpd3 lineages.</title>
        <authorList>
            <person name="Nishida H."/>
            <person name="Matsumoto T."/>
            <person name="Kondo S."/>
            <person name="Hamamoto M."/>
            <person name="Yoshikawa H."/>
        </authorList>
    </citation>
    <scope>NUCLEOTIDE SEQUENCE [LARGE SCALE GENOMIC DNA]</scope>
    <source>
        <strain evidence="1 2">NRRL Y-17804</strain>
    </source>
</reference>
<accession>A0A0E9NNZ4</accession>
<dbReference type="AlphaFoldDB" id="A0A0E9NNZ4"/>
<comment type="caution">
    <text evidence="1">The sequence shown here is derived from an EMBL/GenBank/DDBJ whole genome shotgun (WGS) entry which is preliminary data.</text>
</comment>
<evidence type="ECO:0000313" key="1">
    <source>
        <dbReference type="EMBL" id="GAO51150.1"/>
    </source>
</evidence>
<sequence>MSLVMRSVYSKRYQLLLSKAYTAGLWRRLGFECCFRASCFVVGCVPIRLFGTGHLLYSLLLILCNLLHNSAFFQYINPLFNSVVSYPYQPPAQVWHG</sequence>
<protein>
    <submittedName>
        <fullName evidence="1">Uncharacterized protein</fullName>
    </submittedName>
</protein>
<organism evidence="1 2">
    <name type="scientific">Saitoella complicata (strain BCRC 22490 / CBS 7301 / JCM 7358 / NBRC 10748 / NRRL Y-17804)</name>
    <dbReference type="NCBI Taxonomy" id="698492"/>
    <lineage>
        <taxon>Eukaryota</taxon>
        <taxon>Fungi</taxon>
        <taxon>Dikarya</taxon>
        <taxon>Ascomycota</taxon>
        <taxon>Taphrinomycotina</taxon>
        <taxon>Taphrinomycotina incertae sedis</taxon>
        <taxon>Saitoella</taxon>
    </lineage>
</organism>
<evidence type="ECO:0000313" key="2">
    <source>
        <dbReference type="Proteomes" id="UP000033140"/>
    </source>
</evidence>
<reference evidence="1 2" key="1">
    <citation type="journal article" date="2011" name="J. Gen. Appl. Microbiol.">
        <title>Draft genome sequencing of the enigmatic yeast Saitoella complicata.</title>
        <authorList>
            <person name="Nishida H."/>
            <person name="Hamamoto M."/>
            <person name="Sugiyama J."/>
        </authorList>
    </citation>
    <scope>NUCLEOTIDE SEQUENCE [LARGE SCALE GENOMIC DNA]</scope>
    <source>
        <strain evidence="1 2">NRRL Y-17804</strain>
    </source>
</reference>
<proteinExistence type="predicted"/>
<gene>
    <name evidence="1" type="ORF">G7K_5261-t1</name>
</gene>
<dbReference type="Proteomes" id="UP000033140">
    <property type="component" value="Unassembled WGS sequence"/>
</dbReference>
<dbReference type="EMBL" id="BACD03000041">
    <property type="protein sequence ID" value="GAO51150.1"/>
    <property type="molecule type" value="Genomic_DNA"/>
</dbReference>
<keyword evidence="2" id="KW-1185">Reference proteome</keyword>